<dbReference type="Gene3D" id="1.10.8.60">
    <property type="match status" value="1"/>
</dbReference>
<evidence type="ECO:0000259" key="4">
    <source>
        <dbReference type="Pfam" id="PF17862"/>
    </source>
</evidence>
<dbReference type="Proteomes" id="UP000035068">
    <property type="component" value="Unassembled WGS sequence"/>
</dbReference>
<dbReference type="EMBL" id="JWJD01000009">
    <property type="protein sequence ID" value="KIH75586.1"/>
    <property type="molecule type" value="Genomic_DNA"/>
</dbReference>
<dbReference type="InterPro" id="IPR003959">
    <property type="entry name" value="ATPase_AAA_core"/>
</dbReference>
<evidence type="ECO:0000313" key="5">
    <source>
        <dbReference type="EMBL" id="KIH75586.1"/>
    </source>
</evidence>
<reference evidence="5 6" key="1">
    <citation type="submission" date="2014-12" db="EMBL/GenBank/DDBJ databases">
        <title>Genomes of Geoalkalibacter ferrihydriticus and Geoalkalibacter subterraneus, two haloalkaliphilic metal-reducing members of the Geobacteraceae.</title>
        <authorList>
            <person name="Badalamenti J.P."/>
            <person name="Torres C.I."/>
            <person name="Krajmalnik-Brown R."/>
            <person name="Bond D.R."/>
        </authorList>
    </citation>
    <scope>NUCLEOTIDE SEQUENCE [LARGE SCALE GENOMIC DNA]</scope>
    <source>
        <strain evidence="5 6">DSM 17813</strain>
    </source>
</reference>
<evidence type="ECO:0000259" key="3">
    <source>
        <dbReference type="Pfam" id="PF00004"/>
    </source>
</evidence>
<dbReference type="RefSeq" id="WP_040100923.1">
    <property type="nucleotide sequence ID" value="NZ_JWJD01000009.1"/>
</dbReference>
<dbReference type="Gene3D" id="3.40.50.300">
    <property type="entry name" value="P-loop containing nucleotide triphosphate hydrolases"/>
    <property type="match status" value="1"/>
</dbReference>
<dbReference type="InterPro" id="IPR050168">
    <property type="entry name" value="AAA_ATPase_domain"/>
</dbReference>
<dbReference type="PANTHER" id="PTHR23077">
    <property type="entry name" value="AAA-FAMILY ATPASE"/>
    <property type="match status" value="1"/>
</dbReference>
<dbReference type="GO" id="GO:0005524">
    <property type="term" value="F:ATP binding"/>
    <property type="evidence" value="ECO:0007669"/>
    <property type="project" value="UniProtKB-KW"/>
</dbReference>
<keyword evidence="6" id="KW-1185">Reference proteome</keyword>
<evidence type="ECO:0000256" key="1">
    <source>
        <dbReference type="ARBA" id="ARBA00022741"/>
    </source>
</evidence>
<dbReference type="Pfam" id="PF00004">
    <property type="entry name" value="AAA"/>
    <property type="match status" value="1"/>
</dbReference>
<feature type="domain" description="ATPase AAA-type core" evidence="3">
    <location>
        <begin position="57"/>
        <end position="193"/>
    </location>
</feature>
<name>A0A0C2HF61_9BACT</name>
<keyword evidence="1" id="KW-0547">Nucleotide-binding</keyword>
<feature type="domain" description="AAA ATPase AAA+ lid" evidence="4">
    <location>
        <begin position="218"/>
        <end position="262"/>
    </location>
</feature>
<comment type="caution">
    <text evidence="5">The sequence shown here is derived from an EMBL/GenBank/DDBJ whole genome shotgun (WGS) entry which is preliminary data.</text>
</comment>
<dbReference type="SUPFAM" id="SSF52540">
    <property type="entry name" value="P-loop containing nucleoside triphosphate hydrolases"/>
    <property type="match status" value="1"/>
</dbReference>
<dbReference type="Pfam" id="PF17862">
    <property type="entry name" value="AAA_lid_3"/>
    <property type="match status" value="1"/>
</dbReference>
<dbReference type="AlphaFoldDB" id="A0A0C2HF61"/>
<dbReference type="InterPro" id="IPR027417">
    <property type="entry name" value="P-loop_NTPase"/>
</dbReference>
<evidence type="ECO:0000256" key="2">
    <source>
        <dbReference type="ARBA" id="ARBA00022840"/>
    </source>
</evidence>
<keyword evidence="2" id="KW-0067">ATP-binding</keyword>
<sequence>MHRKLQNIFYEVRDPVLGWDDVGGYADVKETLREMVCLPLKKPELIRRHNLGLPSGVMLWGPLGTGITMLAEACAKEAGVSFVYISGQEMLGKGQELVEAFDCAIHEAPCVLFISDCEWLAPRAGCDYEWGPGNFRAIPPTFADKELTRLFIEQIDRIHGVEGLMLLGSCYRIDTVDQAIIKEKKRFNRKVFVHPPTAIDRRGILDIYMARMPNLAADIDPQRLAEASEGYVGWDIESLCKRATVNAIKEDATVVTLAHFEKALKEIRQFLTPDMTAKYHQIRDMDCPHHYEF</sequence>
<organism evidence="5 6">
    <name type="scientific">Geoalkalibacter ferrihydriticus DSM 17813</name>
    <dbReference type="NCBI Taxonomy" id="1121915"/>
    <lineage>
        <taxon>Bacteria</taxon>
        <taxon>Pseudomonadati</taxon>
        <taxon>Thermodesulfobacteriota</taxon>
        <taxon>Desulfuromonadia</taxon>
        <taxon>Desulfuromonadales</taxon>
        <taxon>Geoalkalibacteraceae</taxon>
        <taxon>Geoalkalibacter</taxon>
    </lineage>
</organism>
<dbReference type="InterPro" id="IPR041569">
    <property type="entry name" value="AAA_lid_3"/>
</dbReference>
<protein>
    <recommendedName>
        <fullName evidence="7">AAA+ ATPase domain-containing protein</fullName>
    </recommendedName>
</protein>
<proteinExistence type="predicted"/>
<dbReference type="GO" id="GO:0016887">
    <property type="term" value="F:ATP hydrolysis activity"/>
    <property type="evidence" value="ECO:0007669"/>
    <property type="project" value="InterPro"/>
</dbReference>
<dbReference type="PANTHER" id="PTHR23077:SF171">
    <property type="entry name" value="NUCLEAR VALOSIN-CONTAINING PROTEIN-LIKE"/>
    <property type="match status" value="1"/>
</dbReference>
<evidence type="ECO:0000313" key="6">
    <source>
        <dbReference type="Proteomes" id="UP000035068"/>
    </source>
</evidence>
<accession>A0A0C2HF61</accession>
<evidence type="ECO:0008006" key="7">
    <source>
        <dbReference type="Google" id="ProtNLM"/>
    </source>
</evidence>
<gene>
    <name evidence="5" type="ORF">GFER_15695</name>
</gene>